<organism evidence="1 2">
    <name type="scientific">Candidatus Entotheonella gemina</name>
    <dbReference type="NCBI Taxonomy" id="1429439"/>
    <lineage>
        <taxon>Bacteria</taxon>
        <taxon>Pseudomonadati</taxon>
        <taxon>Nitrospinota/Tectimicrobiota group</taxon>
        <taxon>Candidatus Tectimicrobiota</taxon>
        <taxon>Candidatus Entotheonellia</taxon>
        <taxon>Candidatus Entotheonellales</taxon>
        <taxon>Candidatus Entotheonellaceae</taxon>
        <taxon>Candidatus Entotheonella</taxon>
    </lineage>
</organism>
<evidence type="ECO:0000313" key="2">
    <source>
        <dbReference type="Proteomes" id="UP000019140"/>
    </source>
</evidence>
<sequence>MQAVHLLSELEKVTEYWSPQVVGQVNDQYIKVAKLKGQLAWHQHVV</sequence>
<dbReference type="Gene3D" id="2.60.120.10">
    <property type="entry name" value="Jelly Rolls"/>
    <property type="match status" value="1"/>
</dbReference>
<dbReference type="Proteomes" id="UP000019140">
    <property type="component" value="Unassembled WGS sequence"/>
</dbReference>
<gene>
    <name evidence="1" type="ORF">ETSY2_48375</name>
</gene>
<evidence type="ECO:0000313" key="1">
    <source>
        <dbReference type="EMBL" id="ETW95271.1"/>
    </source>
</evidence>
<dbReference type="InterPro" id="IPR014710">
    <property type="entry name" value="RmlC-like_jellyroll"/>
</dbReference>
<name>W4LD93_9BACT</name>
<proteinExistence type="predicted"/>
<keyword evidence="2" id="KW-1185">Reference proteome</keyword>
<comment type="caution">
    <text evidence="1">The sequence shown here is derived from an EMBL/GenBank/DDBJ whole genome shotgun (WGS) entry which is preliminary data.</text>
</comment>
<protein>
    <submittedName>
        <fullName evidence="1">Uncharacterized protein</fullName>
    </submittedName>
</protein>
<dbReference type="AlphaFoldDB" id="W4LD93"/>
<dbReference type="EMBL" id="AZHX01002336">
    <property type="protein sequence ID" value="ETW95271.1"/>
    <property type="molecule type" value="Genomic_DNA"/>
</dbReference>
<accession>W4LD93</accession>
<reference evidence="1 2" key="1">
    <citation type="journal article" date="2014" name="Nature">
        <title>An environmental bacterial taxon with a large and distinct metabolic repertoire.</title>
        <authorList>
            <person name="Wilson M.C."/>
            <person name="Mori T."/>
            <person name="Ruckert C."/>
            <person name="Uria A.R."/>
            <person name="Helf M.J."/>
            <person name="Takada K."/>
            <person name="Gernert C."/>
            <person name="Steffens U.A."/>
            <person name="Heycke N."/>
            <person name="Schmitt S."/>
            <person name="Rinke C."/>
            <person name="Helfrich E.J."/>
            <person name="Brachmann A.O."/>
            <person name="Gurgui C."/>
            <person name="Wakimoto T."/>
            <person name="Kracht M."/>
            <person name="Crusemann M."/>
            <person name="Hentschel U."/>
            <person name="Abe I."/>
            <person name="Matsunaga S."/>
            <person name="Kalinowski J."/>
            <person name="Takeyama H."/>
            <person name="Piel J."/>
        </authorList>
    </citation>
    <scope>NUCLEOTIDE SEQUENCE [LARGE SCALE GENOMIC DNA]</scope>
    <source>
        <strain evidence="2">TSY2</strain>
    </source>
</reference>
<feature type="non-terminal residue" evidence="1">
    <location>
        <position position="46"/>
    </location>
</feature>
<dbReference type="HOGENOM" id="CLU_211418_0_0_7"/>